<dbReference type="PANTHER" id="PTHR38537">
    <property type="entry name" value="JITTERBUG, ISOFORM N"/>
    <property type="match status" value="1"/>
</dbReference>
<proteinExistence type="inferred from homology"/>
<dbReference type="PANTHER" id="PTHR38537:SF16">
    <property type="entry name" value="CALPONIN-HOMOLOGY (CH) DOMAIN-CONTAINING PROTEIN"/>
    <property type="match status" value="1"/>
</dbReference>
<feature type="repeat" description="Filamin" evidence="3">
    <location>
        <begin position="410"/>
        <end position="475"/>
    </location>
</feature>
<feature type="repeat" description="Filamin" evidence="3">
    <location>
        <begin position="889"/>
        <end position="918"/>
    </location>
</feature>
<dbReference type="EMBL" id="REGN01003882">
    <property type="protein sequence ID" value="RNA20284.1"/>
    <property type="molecule type" value="Genomic_DNA"/>
</dbReference>
<feature type="repeat" description="Filamin" evidence="3">
    <location>
        <begin position="1392"/>
        <end position="1488"/>
    </location>
</feature>
<organism evidence="5 6">
    <name type="scientific">Brachionus plicatilis</name>
    <name type="common">Marine rotifer</name>
    <name type="synonym">Brachionus muelleri</name>
    <dbReference type="NCBI Taxonomy" id="10195"/>
    <lineage>
        <taxon>Eukaryota</taxon>
        <taxon>Metazoa</taxon>
        <taxon>Spiralia</taxon>
        <taxon>Gnathifera</taxon>
        <taxon>Rotifera</taxon>
        <taxon>Eurotatoria</taxon>
        <taxon>Monogononta</taxon>
        <taxon>Pseudotrocha</taxon>
        <taxon>Ploima</taxon>
        <taxon>Brachionidae</taxon>
        <taxon>Brachionus</taxon>
    </lineage>
</organism>
<dbReference type="InterPro" id="IPR044801">
    <property type="entry name" value="Filamin"/>
</dbReference>
<dbReference type="Proteomes" id="UP000276133">
    <property type="component" value="Unassembled WGS sequence"/>
</dbReference>
<feature type="repeat" description="Filamin" evidence="3">
    <location>
        <begin position="916"/>
        <end position="1007"/>
    </location>
</feature>
<reference evidence="5 6" key="1">
    <citation type="journal article" date="2018" name="Sci. Rep.">
        <title>Genomic signatures of local adaptation to the degree of environmental predictability in rotifers.</title>
        <authorList>
            <person name="Franch-Gras L."/>
            <person name="Hahn C."/>
            <person name="Garcia-Roger E.M."/>
            <person name="Carmona M.J."/>
            <person name="Serra M."/>
            <person name="Gomez A."/>
        </authorList>
    </citation>
    <scope>NUCLEOTIDE SEQUENCE [LARGE SCALE GENOMIC DNA]</scope>
    <source>
        <strain evidence="5">HYR1</strain>
    </source>
</reference>
<keyword evidence="2" id="KW-0677">Repeat</keyword>
<dbReference type="FunFam" id="2.60.40.10:FF:001145">
    <property type="entry name" value="Jitterbug, isoform I"/>
    <property type="match status" value="1"/>
</dbReference>
<dbReference type="Gene3D" id="2.60.40.10">
    <property type="entry name" value="Immunoglobulins"/>
    <property type="match status" value="9"/>
</dbReference>
<feature type="compositionally biased region" description="Polar residues" evidence="4">
    <location>
        <begin position="385"/>
        <end position="412"/>
    </location>
</feature>
<name>A0A3M7RA48_BRAPC</name>
<dbReference type="SMART" id="SM00557">
    <property type="entry name" value="IG_FLMN"/>
    <property type="match status" value="7"/>
</dbReference>
<evidence type="ECO:0000313" key="6">
    <source>
        <dbReference type="Proteomes" id="UP000276133"/>
    </source>
</evidence>
<dbReference type="InterPro" id="IPR017868">
    <property type="entry name" value="Filamin/ABP280_repeat-like"/>
</dbReference>
<feature type="repeat" description="Filamin" evidence="3">
    <location>
        <begin position="1097"/>
        <end position="1198"/>
    </location>
</feature>
<comment type="similarity">
    <text evidence="1">Belongs to the filamin family.</text>
</comment>
<gene>
    <name evidence="5" type="ORF">BpHYR1_031900</name>
</gene>
<dbReference type="OrthoDB" id="18740at2759"/>
<evidence type="ECO:0000256" key="1">
    <source>
        <dbReference type="ARBA" id="ARBA00009238"/>
    </source>
</evidence>
<dbReference type="InterPro" id="IPR014756">
    <property type="entry name" value="Ig_E-set"/>
</dbReference>
<evidence type="ECO:0000313" key="5">
    <source>
        <dbReference type="EMBL" id="RNA20284.1"/>
    </source>
</evidence>
<sequence>MTKQAETSNNSEHEQIEEQIKCRNLLDKDTNSNDNVLDFFHIKQLDNDEQNFQKSIKNSTESGAFSSNTSYKADYSTTSSRISNCSQTGKHKQSAELNSIEKKQAEFKYDQSWSSSDQESSLLDISFSSSVSSQLLESSSHLEPFSTSVTNITDFSESTFMEPKKDQIKISQKTYLGPGANLKAVEDGWIMRETVIKSVKKNNLQKGTSCEKRSKSRQRQGCSTLDNKFKYSIYPVTLRYYLHLYNEKQKKIDQKKNIPLLYNKTMSPSVSSKSSSSNSSSYSVDLATKKKIKNKEYELNTSDSSFDFEMINKTNATLGALVSSETNKLKNKNSKSTADLEFELTQIIDKIISRKERSKSEYRRDARGKDSSQSRCRSRHKIKSNNRASKSYDQKFSSRNLGDSSENSLVDTTNSGGGLVTAEIKLDNQMVTFDLKKINDTNYELKLIPRQVGEYKIFMFLNNQSVKGSPFSVKIESLDGTKITKNLSFNKIQSQQVNEPDCKYFDDNFNMSTRKIINNSDHTFKTDVFELSNRNEDLIVGEQVRLNVRIIDYGQKSNQLSETKIDTKVTHNEKLVKHKVELSQSGIYQIKFLPAETGIYNVFFFKNGTKCEGCPYKLNVKGRFLREIKKPKYAQIGVPYILNVEYCNVTNLKAIVFTEKTSTSSLPLKSNKTIAKLINLPVEKIIQSDSKLRLKFVPLHASEHVINIVDNGISIEGFPLKINVFPSNEIFLVTENTNGTQKGSLARFRIYLNGIKDSLNIKITNIDSGNSQFATFLLDQEYQLSNHIFAALGKFLRIDQNRIKNRDVTIENGYTRVIFTIEEEEQMPNNSVLKILKNIIENKKFVIIDLSLNKTIKALTNSFKFGAKGENVGFKLTKQTNMPFDYLGEFEPSAIGRYRIDVENFNIPINNSPFFINVFDPNLIKIEHIPSTINVGDENFIEIDRSLTGFSELETTILAPSGIKLPFKIESSQNHKIRFIAREIGIHKFSVKLGDCLITNSTFEINAKENFFINVYGNGLYNGLENTYSIFYAQIVNSIQGKLEIDICDPCGNLIKSYTSKINDYLYEIKYIPHKIGKYKIHIKFDGEKIPSSPFTANVINPDKVTIKDDCQYFFNARNVDLEINQEKYFCFNTLDAGDGNIQLDIIAPNDQLLPYRKKISSHNEHKISFCPVFEGLYKIHVYFNNQELRFSPIYTKTDKCLETNAARVYGDGIKNANLNKESNFLIDLTNLDTTNENFNLSVTAISAESHVLKFDVEKIKDKMYNCIFTPDKIGDYLLNVKLNNIHIWESPFILKVRMSTDPTKIIINTNDFKSIIIGDEVSTIVDTRGAGAGELSANCLGLTKHAECQFIDRKDGTYELKIRPDEIGKHLLSLKYNDVNVSNSPFTFKVSSLPDASKVQVFGPGISHGVIDEFKSNFTCDTRGAGAGQLTVRIRGPKGAFRVDMQRKDEKDRRIECSYDPLESGEYQINVKWSGKHVPNSPFNVNIFKTNEELDKFLYESIQDKNLKCFENDK</sequence>
<feature type="region of interest" description="Disordered" evidence="4">
    <location>
        <begin position="356"/>
        <end position="412"/>
    </location>
</feature>
<feature type="repeat" description="Filamin" evidence="3">
    <location>
        <begin position="689"/>
        <end position="724"/>
    </location>
</feature>
<feature type="repeat" description="Filamin" evidence="3">
    <location>
        <begin position="518"/>
        <end position="620"/>
    </location>
</feature>
<evidence type="ECO:0000256" key="4">
    <source>
        <dbReference type="SAM" id="MobiDB-lite"/>
    </source>
</evidence>
<comment type="caution">
    <text evidence="5">The sequence shown here is derived from an EMBL/GenBank/DDBJ whole genome shotgun (WGS) entry which is preliminary data.</text>
</comment>
<feature type="repeat" description="Filamin" evidence="3">
    <location>
        <begin position="1013"/>
        <end position="1099"/>
    </location>
</feature>
<keyword evidence="6" id="KW-1185">Reference proteome</keyword>
<dbReference type="SUPFAM" id="SSF81296">
    <property type="entry name" value="E set domains"/>
    <property type="match status" value="8"/>
</dbReference>
<dbReference type="PROSITE" id="PS50194">
    <property type="entry name" value="FILAMIN_REPEAT"/>
    <property type="match status" value="10"/>
</dbReference>
<dbReference type="GO" id="GO:0030036">
    <property type="term" value="P:actin cytoskeleton organization"/>
    <property type="evidence" value="ECO:0007669"/>
    <property type="project" value="InterPro"/>
</dbReference>
<dbReference type="Pfam" id="PF00630">
    <property type="entry name" value="Filamin"/>
    <property type="match status" value="5"/>
</dbReference>
<accession>A0A3M7RA48</accession>
<feature type="repeat" description="Filamin" evidence="3">
    <location>
        <begin position="1199"/>
        <end position="1297"/>
    </location>
</feature>
<evidence type="ECO:0000256" key="2">
    <source>
        <dbReference type="ARBA" id="ARBA00022737"/>
    </source>
</evidence>
<dbReference type="GO" id="GO:0051015">
    <property type="term" value="F:actin filament binding"/>
    <property type="evidence" value="ECO:0007669"/>
    <property type="project" value="InterPro"/>
</dbReference>
<dbReference type="STRING" id="10195.A0A3M7RA48"/>
<protein>
    <submittedName>
        <fullName evidence="5">Filamin/ABP280 repeat containing protein</fullName>
    </submittedName>
</protein>
<evidence type="ECO:0000256" key="3">
    <source>
        <dbReference type="PROSITE-ProRule" id="PRU00087"/>
    </source>
</evidence>
<dbReference type="InterPro" id="IPR013783">
    <property type="entry name" value="Ig-like_fold"/>
</dbReference>
<feature type="repeat" description="Filamin" evidence="3">
    <location>
        <begin position="1298"/>
        <end position="1391"/>
    </location>
</feature>
<dbReference type="InterPro" id="IPR001298">
    <property type="entry name" value="Filamin/ABP280_rpt"/>
</dbReference>
<feature type="compositionally biased region" description="Basic and acidic residues" evidence="4">
    <location>
        <begin position="356"/>
        <end position="372"/>
    </location>
</feature>